<feature type="domain" description="CS" evidence="7">
    <location>
        <begin position="338"/>
        <end position="462"/>
    </location>
</feature>
<feature type="compositionally biased region" description="Polar residues" evidence="6">
    <location>
        <begin position="510"/>
        <end position="527"/>
    </location>
</feature>
<dbReference type="Gene3D" id="2.60.40.790">
    <property type="match status" value="1"/>
</dbReference>
<keyword evidence="4" id="KW-0963">Cytoplasm</keyword>
<reference evidence="9" key="1">
    <citation type="submission" date="2014-03" db="EMBL/GenBank/DDBJ databases">
        <title>The Genome Sequence of Puccinia striiformis f. sp. tritici PST-78.</title>
        <authorList>
            <consortium name="The Broad Institute Genome Sequencing Platform"/>
            <person name="Cuomo C."/>
            <person name="Hulbert S."/>
            <person name="Chen X."/>
            <person name="Walker B."/>
            <person name="Young S.K."/>
            <person name="Zeng Q."/>
            <person name="Gargeya S."/>
            <person name="Fitzgerald M."/>
            <person name="Haas B."/>
            <person name="Abouelleil A."/>
            <person name="Alvarado L."/>
            <person name="Arachchi H.M."/>
            <person name="Berlin A.M."/>
            <person name="Chapman S.B."/>
            <person name="Goldberg J."/>
            <person name="Griggs A."/>
            <person name="Gujja S."/>
            <person name="Hansen M."/>
            <person name="Howarth C."/>
            <person name="Imamovic A."/>
            <person name="Larimer J."/>
            <person name="McCowan C."/>
            <person name="Montmayeur A."/>
            <person name="Murphy C."/>
            <person name="Neiman D."/>
            <person name="Pearson M."/>
            <person name="Priest M."/>
            <person name="Roberts A."/>
            <person name="Saif S."/>
            <person name="Shea T."/>
            <person name="Sisk P."/>
            <person name="Sykes S."/>
            <person name="Wortman J."/>
            <person name="Nusbaum C."/>
            <person name="Birren B."/>
        </authorList>
    </citation>
    <scope>NUCLEOTIDE SEQUENCE [LARGE SCALE GENOMIC DNA]</scope>
    <source>
        <strain evidence="9">race PST-78</strain>
    </source>
</reference>
<keyword evidence="9" id="KW-1185">Reference proteome</keyword>
<evidence type="ECO:0000259" key="7">
    <source>
        <dbReference type="PROSITE" id="PS51203"/>
    </source>
</evidence>
<sequence length="761" mass="86795">MRAWAAASAFSEQKCREIERERERDRNTFERMMATENDRMCFIANRNLLNPRFESYKLKEYDQSRIRTIPLSKPIDLEIRSGNQNKNYQELKTKSKWNHFLVGRFSAKLQLIWIEPKTLKISSLINPTSKDPLVSELLELPDIRSDQQQPGIEYDYPTGIALDDYCTKLQTDCKLWFILDGSNNLFLVDLNHSPQILARKELNTSDSFIHGFYTLSSVHIKDSQSDQFWMVLRSKSIQTTPRKKLIYTIYLVEIHIKPNPSQTETTLPFDLDIKIHTNLKGSDDLLSTHYDPINHRWCFRSTSEYTSYQEISESPPEEDEKVIKKEENMEIDQKSSAITPHPYNWNQTLDSLTIIFVIPFSITSKSIKIDIRSNALHFKLPGPLIPTQEETEQDNLDYLSNLFRYFGQEKQQGTELKLELWDQINAEESTWFIESSSSTSGTTTTLTIEIEKRSKLRWPHVFKIDTGVSEIMDPIELRSITENLAKYTSLTEEESNKQKRGGLGSLKGSEPSTKDPTYPSIQNTSLTAGEIDEEIDLGHNDILVTGMVMTWLTSPNQTDASNGTDWSVRVAQNGIPIHVISNPLKVINLDDDHPSEADHDSSIMIKSDIDGLVFNPPTDDTQDLQWTHTLTYPALAFVMASKREIWNSFYTPQFSLVFETSSSGSSSFTKSLGNLFVYYRATSDRQPISTQRVIQLSSSSPSFGINTDSGSVRDEHASILGICALSIPEFSRNRHAEEGGDPPACLTILILSQHHILVFDI</sequence>
<dbReference type="Pfam" id="PF04969">
    <property type="entry name" value="CS"/>
    <property type="match status" value="1"/>
</dbReference>
<accession>A0A0L0V549</accession>
<proteinExistence type="predicted"/>
<dbReference type="OrthoDB" id="428655at2759"/>
<dbReference type="SUPFAM" id="SSF49764">
    <property type="entry name" value="HSP20-like chaperones"/>
    <property type="match status" value="1"/>
</dbReference>
<evidence type="ECO:0000256" key="3">
    <source>
        <dbReference type="ARBA" id="ARBA00018915"/>
    </source>
</evidence>
<dbReference type="PANTHER" id="PTHR21664">
    <property type="entry name" value="CHRONIC MYELOGENOUS LEUKEMIA TUMOR ANTIGEN 66"/>
    <property type="match status" value="1"/>
</dbReference>
<evidence type="ECO:0000313" key="8">
    <source>
        <dbReference type="EMBL" id="KNE94109.1"/>
    </source>
</evidence>
<name>A0A0L0V549_9BASI</name>
<gene>
    <name evidence="8" type="ORF">PSTG_12539</name>
</gene>
<comment type="caution">
    <text evidence="8">The sequence shown here is derived from an EMBL/GenBank/DDBJ whole genome shotgun (WGS) entry which is preliminary data.</text>
</comment>
<evidence type="ECO:0000256" key="4">
    <source>
        <dbReference type="ARBA" id="ARBA00022490"/>
    </source>
</evidence>
<evidence type="ECO:0000256" key="1">
    <source>
        <dbReference type="ARBA" id="ARBA00004123"/>
    </source>
</evidence>
<dbReference type="PROSITE" id="PS51203">
    <property type="entry name" value="CS"/>
    <property type="match status" value="1"/>
</dbReference>
<organism evidence="8 9">
    <name type="scientific">Puccinia striiformis f. sp. tritici PST-78</name>
    <dbReference type="NCBI Taxonomy" id="1165861"/>
    <lineage>
        <taxon>Eukaryota</taxon>
        <taxon>Fungi</taxon>
        <taxon>Dikarya</taxon>
        <taxon>Basidiomycota</taxon>
        <taxon>Pucciniomycotina</taxon>
        <taxon>Pucciniomycetes</taxon>
        <taxon>Pucciniales</taxon>
        <taxon>Pucciniaceae</taxon>
        <taxon>Puccinia</taxon>
    </lineage>
</organism>
<keyword evidence="5" id="KW-0539">Nucleus</keyword>
<feature type="region of interest" description="Disordered" evidence="6">
    <location>
        <begin position="490"/>
        <end position="527"/>
    </location>
</feature>
<evidence type="ECO:0000256" key="5">
    <source>
        <dbReference type="ARBA" id="ARBA00023242"/>
    </source>
</evidence>
<dbReference type="AlphaFoldDB" id="A0A0L0V549"/>
<dbReference type="GO" id="GO:0005634">
    <property type="term" value="C:nucleus"/>
    <property type="evidence" value="ECO:0007669"/>
    <property type="project" value="UniProtKB-SubCell"/>
</dbReference>
<dbReference type="Proteomes" id="UP000054564">
    <property type="component" value="Unassembled WGS sequence"/>
</dbReference>
<protein>
    <recommendedName>
        <fullName evidence="3">NudC domain-containing protein 1</fullName>
    </recommendedName>
</protein>
<evidence type="ECO:0000256" key="6">
    <source>
        <dbReference type="SAM" id="MobiDB-lite"/>
    </source>
</evidence>
<dbReference type="STRING" id="1165861.A0A0L0V549"/>
<dbReference type="EMBL" id="AJIL01000123">
    <property type="protein sequence ID" value="KNE94109.1"/>
    <property type="molecule type" value="Genomic_DNA"/>
</dbReference>
<dbReference type="InterPro" id="IPR007052">
    <property type="entry name" value="CS_dom"/>
</dbReference>
<evidence type="ECO:0000256" key="2">
    <source>
        <dbReference type="ARBA" id="ARBA00004496"/>
    </source>
</evidence>
<dbReference type="InterPro" id="IPR008978">
    <property type="entry name" value="HSP20-like_chaperone"/>
</dbReference>
<dbReference type="GO" id="GO:0005737">
    <property type="term" value="C:cytoplasm"/>
    <property type="evidence" value="ECO:0007669"/>
    <property type="project" value="UniProtKB-SubCell"/>
</dbReference>
<dbReference type="PANTHER" id="PTHR21664:SF1">
    <property type="entry name" value="NUDC DOMAIN-CONTAINING PROTEIN 1"/>
    <property type="match status" value="1"/>
</dbReference>
<evidence type="ECO:0000313" key="9">
    <source>
        <dbReference type="Proteomes" id="UP000054564"/>
    </source>
</evidence>
<comment type="subcellular location">
    <subcellularLocation>
        <location evidence="2">Cytoplasm</location>
    </subcellularLocation>
    <subcellularLocation>
        <location evidence="1">Nucleus</location>
    </subcellularLocation>
</comment>
<dbReference type="InterPro" id="IPR037895">
    <property type="entry name" value="NUDCD1"/>
</dbReference>